<organism evidence="2 3">
    <name type="scientific">Pedobacter agri</name>
    <dbReference type="NCBI Taxonomy" id="454586"/>
    <lineage>
        <taxon>Bacteria</taxon>
        <taxon>Pseudomonadati</taxon>
        <taxon>Bacteroidota</taxon>
        <taxon>Sphingobacteriia</taxon>
        <taxon>Sphingobacteriales</taxon>
        <taxon>Sphingobacteriaceae</taxon>
        <taxon>Pedobacter</taxon>
    </lineage>
</organism>
<name>A0A9X3DG14_9SPHI</name>
<gene>
    <name evidence="2" type="ORF">OQZ29_17575</name>
</gene>
<reference evidence="2" key="1">
    <citation type="submission" date="2022-11" db="EMBL/GenBank/DDBJ databases">
        <authorList>
            <person name="Graham C."/>
            <person name="Newman J.D."/>
        </authorList>
    </citation>
    <scope>NUCLEOTIDE SEQUENCE</scope>
    <source>
        <strain evidence="2">DSM 19486</strain>
    </source>
</reference>
<evidence type="ECO:0000259" key="1">
    <source>
        <dbReference type="SMART" id="SM00943"/>
    </source>
</evidence>
<dbReference type="AlphaFoldDB" id="A0A9X3DG14"/>
<proteinExistence type="predicted"/>
<evidence type="ECO:0000313" key="2">
    <source>
        <dbReference type="EMBL" id="MCX3266572.1"/>
    </source>
</evidence>
<protein>
    <submittedName>
        <fullName evidence="2">Bifunctional DNA primase/polymerase</fullName>
    </submittedName>
</protein>
<dbReference type="Pfam" id="PF09250">
    <property type="entry name" value="Prim-Pol"/>
    <property type="match status" value="1"/>
</dbReference>
<dbReference type="EMBL" id="JAPJUH010000005">
    <property type="protein sequence ID" value="MCX3266572.1"/>
    <property type="molecule type" value="Genomic_DNA"/>
</dbReference>
<evidence type="ECO:0000313" key="3">
    <source>
        <dbReference type="Proteomes" id="UP001142592"/>
    </source>
</evidence>
<dbReference type="Proteomes" id="UP001142592">
    <property type="component" value="Unassembled WGS sequence"/>
</dbReference>
<feature type="domain" description="DNA primase/polymerase bifunctional N-terminal" evidence="1">
    <location>
        <begin position="11"/>
        <end position="187"/>
    </location>
</feature>
<dbReference type="SUPFAM" id="SSF56747">
    <property type="entry name" value="Prim-pol domain"/>
    <property type="match status" value="1"/>
</dbReference>
<keyword evidence="3" id="KW-1185">Reference proteome</keyword>
<accession>A0A9X3DG14</accession>
<dbReference type="SMART" id="SM00943">
    <property type="entry name" value="Prim-Pol"/>
    <property type="match status" value="1"/>
</dbReference>
<sequence>MSTLSQVWSQVEDLLADGVSLIPVRDKKEGDREAKTPYNLWKQYQSKIITKDELWREMEGRNTTAIAIICGKISGYLEVIDVDVKYKEGVAGTLFTLMEKGFPELFAKLRIHKTPSGGYHLLYRVANPPSAFPGNVKLAGRYATEEELALRPKSKTYNFLETRGEAGYILCPPSMGYGVHADNEIPLISWDDRCNLINICRSLNELIEVKSTVKASKKEFDYYSENPFDDFNNRGDIVELLNAYGWKNHISHSAKYLYFTRPDKDKGVSGSFHSEHRVFWAFTSSTDFDENKGYKPVDVLLKLQFAGDTKKLYRHLVDLGFGTVKPSIEQQVVKHQASAKKALPKNFSVEAHAEYIRVSEQLKEDHPYDVFIKYDVDEEKYTVSREALTYVSKMLGFRYFDGDLVKIDGFTIKHVDERYYQDEMKAYIHEEDADEYEHLCNIYENFIQKNGKFTIQRLAKLDESLVLTDDKDICFKFYQNGYLTITADDISFNDYDDFPYLIWEHKIQPRNYKKAEGGKFLEYLRLAVNDFEQASKVMGYLSHEYKDETTGFIIVLTEQCPDPKQGGGSGKNVFCNLLKLTTTYTSKPGAQAKFDEKFFQSWDRQKIFGISDVPKNFDFLFLKEPATGSFIWKKLFKDEVEVDVKDAPKFIVQTNYSYESSDGGLKRRIIPLEFTNFFTLAGGLDVHFGCHFPNGWTEDDYAGFDTFIANSIQKWMQGGNKLHAGELTDTGWLKQWEQTYGNATPFILEYWDEWVINGYVTNDAFKSNMESHFNENNIQKHFWPSSTKLNAAIIAYSEKNGMHFKKDVPKRIAHKLTKCRVFFKDGHETVQDEETLPF</sequence>
<dbReference type="InterPro" id="IPR015330">
    <property type="entry name" value="DNA_primase/pol_bifunc_N"/>
</dbReference>
<dbReference type="RefSeq" id="WP_010603136.1">
    <property type="nucleotide sequence ID" value="NZ_JAPJUH010000005.1"/>
</dbReference>
<comment type="caution">
    <text evidence="2">The sequence shown here is derived from an EMBL/GenBank/DDBJ whole genome shotgun (WGS) entry which is preliminary data.</text>
</comment>